<keyword evidence="2" id="KW-1185">Reference proteome</keyword>
<evidence type="ECO:0000313" key="2">
    <source>
        <dbReference type="Proteomes" id="UP000814140"/>
    </source>
</evidence>
<name>A0ACB8T3N8_9AGAM</name>
<organism evidence="1 2">
    <name type="scientific">Artomyces pyxidatus</name>
    <dbReference type="NCBI Taxonomy" id="48021"/>
    <lineage>
        <taxon>Eukaryota</taxon>
        <taxon>Fungi</taxon>
        <taxon>Dikarya</taxon>
        <taxon>Basidiomycota</taxon>
        <taxon>Agaricomycotina</taxon>
        <taxon>Agaricomycetes</taxon>
        <taxon>Russulales</taxon>
        <taxon>Auriscalpiaceae</taxon>
        <taxon>Artomyces</taxon>
    </lineage>
</organism>
<proteinExistence type="predicted"/>
<dbReference type="Proteomes" id="UP000814140">
    <property type="component" value="Unassembled WGS sequence"/>
</dbReference>
<accession>A0ACB8T3N8</accession>
<reference evidence="1" key="1">
    <citation type="submission" date="2021-03" db="EMBL/GenBank/DDBJ databases">
        <authorList>
            <consortium name="DOE Joint Genome Institute"/>
            <person name="Ahrendt S."/>
            <person name="Looney B.P."/>
            <person name="Miyauchi S."/>
            <person name="Morin E."/>
            <person name="Drula E."/>
            <person name="Courty P.E."/>
            <person name="Chicoki N."/>
            <person name="Fauchery L."/>
            <person name="Kohler A."/>
            <person name="Kuo A."/>
            <person name="Labutti K."/>
            <person name="Pangilinan J."/>
            <person name="Lipzen A."/>
            <person name="Riley R."/>
            <person name="Andreopoulos W."/>
            <person name="He G."/>
            <person name="Johnson J."/>
            <person name="Barry K.W."/>
            <person name="Grigoriev I.V."/>
            <person name="Nagy L."/>
            <person name="Hibbett D."/>
            <person name="Henrissat B."/>
            <person name="Matheny P.B."/>
            <person name="Labbe J."/>
            <person name="Martin F."/>
        </authorList>
    </citation>
    <scope>NUCLEOTIDE SEQUENCE</scope>
    <source>
        <strain evidence="1">HHB10654</strain>
    </source>
</reference>
<sequence>MQYFVLLALLAVRTVSATVYTDPSQLPAFKKYDYIVVGAGPGGSVVANRLSAKSSNKVLLIEAGSTTDIDPTIDVPFLCTGLAPNTIVDWNYTTVPLPGLNGRSIAYPRGKVMGGSSSINYMVWTRGPTSDFDRFAAVTGDRGWSWEAVSQIGKNIENLVPPADGHNTAGQIIPSIHGTNGPVQISVQGYPTDLDSRVFATTRELPEFPFNEDTSSGNPLGISWSQFSVGGGIRYSSYVAYIQPILSRPNLDILVNTQVTKVIKTGTVRGVPIFTGVQFATSAAGPFHTLTATTEVILSAGAINTPQILMLSGIGPSAQLSKFGIKTLVNLPDVGQHLQDHVVLPNVFTVNATFTQDDIARNATLIAEDYEQWALYKTGQFATAPTAEIGWGRIPANSAIYRTVDDPSSGPHAPHFELQWAEAFASFVQPTPATGHYLMFSSNLVSPTSRGSVTLTSSNPFAFPSIDTGFLTSAFDIFAITEAVKAAKRFMAAPAWKGYVTGRYEGTGFADANTDAEIAEYARNNAATVFHPTGTAMMSPYGANHGVTNPDLTVKNTLGLRVVDASVFPYVPAAHPQFHVYVIAERAAQLILENL</sequence>
<reference evidence="1" key="2">
    <citation type="journal article" date="2022" name="New Phytol.">
        <title>Evolutionary transition to the ectomycorrhizal habit in the genomes of a hyperdiverse lineage of mushroom-forming fungi.</title>
        <authorList>
            <person name="Looney B."/>
            <person name="Miyauchi S."/>
            <person name="Morin E."/>
            <person name="Drula E."/>
            <person name="Courty P.E."/>
            <person name="Kohler A."/>
            <person name="Kuo A."/>
            <person name="LaButti K."/>
            <person name="Pangilinan J."/>
            <person name="Lipzen A."/>
            <person name="Riley R."/>
            <person name="Andreopoulos W."/>
            <person name="He G."/>
            <person name="Johnson J."/>
            <person name="Nolan M."/>
            <person name="Tritt A."/>
            <person name="Barry K.W."/>
            <person name="Grigoriev I.V."/>
            <person name="Nagy L.G."/>
            <person name="Hibbett D."/>
            <person name="Henrissat B."/>
            <person name="Matheny P.B."/>
            <person name="Labbe J."/>
            <person name="Martin F.M."/>
        </authorList>
    </citation>
    <scope>NUCLEOTIDE SEQUENCE</scope>
    <source>
        <strain evidence="1">HHB10654</strain>
    </source>
</reference>
<gene>
    <name evidence="1" type="ORF">BV25DRAFT_1802270</name>
</gene>
<evidence type="ECO:0000313" key="1">
    <source>
        <dbReference type="EMBL" id="KAI0063373.1"/>
    </source>
</evidence>
<protein>
    <submittedName>
        <fullName evidence="1">Alcohol oxidase</fullName>
    </submittedName>
</protein>
<comment type="caution">
    <text evidence="1">The sequence shown here is derived from an EMBL/GenBank/DDBJ whole genome shotgun (WGS) entry which is preliminary data.</text>
</comment>
<dbReference type="EMBL" id="MU277203">
    <property type="protein sequence ID" value="KAI0063373.1"/>
    <property type="molecule type" value="Genomic_DNA"/>
</dbReference>